<feature type="domain" description="HAMP" evidence="13">
    <location>
        <begin position="64"/>
        <end position="118"/>
    </location>
</feature>
<dbReference type="PANTHER" id="PTHR45436:SF5">
    <property type="entry name" value="SENSOR HISTIDINE KINASE TRCS"/>
    <property type="match status" value="1"/>
</dbReference>
<keyword evidence="9" id="KW-0902">Two-component regulatory system</keyword>
<dbReference type="InterPro" id="IPR050428">
    <property type="entry name" value="TCS_sensor_his_kinase"/>
</dbReference>
<dbReference type="InterPro" id="IPR003660">
    <property type="entry name" value="HAMP_dom"/>
</dbReference>
<name>A0A1C2E1B2_9HYPH</name>
<dbReference type="Gene3D" id="3.30.565.10">
    <property type="entry name" value="Histidine kinase-like ATPase, C-terminal domain"/>
    <property type="match status" value="1"/>
</dbReference>
<dbReference type="PRINTS" id="PR00344">
    <property type="entry name" value="BCTRLSENSOR"/>
</dbReference>
<comment type="subcellular location">
    <subcellularLocation>
        <location evidence="2">Membrane</location>
    </subcellularLocation>
</comment>
<dbReference type="PROSITE" id="PS50885">
    <property type="entry name" value="HAMP"/>
    <property type="match status" value="1"/>
</dbReference>
<dbReference type="SUPFAM" id="SSF158472">
    <property type="entry name" value="HAMP domain-like"/>
    <property type="match status" value="1"/>
</dbReference>
<keyword evidence="10 11" id="KW-0472">Membrane</keyword>
<evidence type="ECO:0000256" key="6">
    <source>
        <dbReference type="ARBA" id="ARBA00022692"/>
    </source>
</evidence>
<dbReference type="Pfam" id="PF00512">
    <property type="entry name" value="HisKA"/>
    <property type="match status" value="1"/>
</dbReference>
<dbReference type="AlphaFoldDB" id="A0A1C2E1B2"/>
<keyword evidence="8 11" id="KW-1133">Transmembrane helix</keyword>
<comment type="caution">
    <text evidence="14">The sequence shown here is derived from an EMBL/GenBank/DDBJ whole genome shotgun (WGS) entry which is preliminary data.</text>
</comment>
<keyword evidence="6 11" id="KW-0812">Transmembrane</keyword>
<dbReference type="EMBL" id="MDEO01000029">
    <property type="protein sequence ID" value="OCX20797.1"/>
    <property type="molecule type" value="Genomic_DNA"/>
</dbReference>
<organism evidence="14 15">
    <name type="scientific">Mesorhizobium hungaricum</name>
    <dbReference type="NCBI Taxonomy" id="1566387"/>
    <lineage>
        <taxon>Bacteria</taxon>
        <taxon>Pseudomonadati</taxon>
        <taxon>Pseudomonadota</taxon>
        <taxon>Alphaproteobacteria</taxon>
        <taxon>Hyphomicrobiales</taxon>
        <taxon>Phyllobacteriaceae</taxon>
        <taxon>Mesorhizobium</taxon>
    </lineage>
</organism>
<sequence length="340" mass="36913">MSALTLGAFAVMFFGWIAYYWLYDWLFPAEAMTDKLQMSDLVVLGLILAVGVSSAAIVGWLQAQRIVSPLKSVATTVRSIANGDFSARAEGTKRAFSEAESLITDFNAMAERLENAEAELRYSNSAIAHELRTPLTILRGRLQGLSDGAYEPSPEFYGRLIAHVDDLARIVEDLRTLGLSSAGRLELKLAEIDLAKEADIATTSIEQELANAGITVKRDLGRAIVFADQARIRQALLAILDNARRYAPGSVLVVETRATKDRGLIRCSDNGPGLPASSKKRVFERFWRGDDSRARSSGGSGLGLPIVKAIANAHGGDAVVSDDREIGLSIEIWLPKTRHA</sequence>
<dbReference type="Gene3D" id="6.10.340.10">
    <property type="match status" value="1"/>
</dbReference>
<reference evidence="14 15" key="1">
    <citation type="submission" date="2016-08" db="EMBL/GenBank/DDBJ databases">
        <title>Whole genome sequence of Mesorhizobium sp. strain UASWS1009 isolated from industrial sewage.</title>
        <authorList>
            <person name="Crovadore J."/>
            <person name="Calmin G."/>
            <person name="Chablais R."/>
            <person name="Cochard B."/>
            <person name="Lefort F."/>
        </authorList>
    </citation>
    <scope>NUCLEOTIDE SEQUENCE [LARGE SCALE GENOMIC DNA]</scope>
    <source>
        <strain evidence="14 15">UASWS1009</strain>
    </source>
</reference>
<dbReference type="PROSITE" id="PS50109">
    <property type="entry name" value="HIS_KIN"/>
    <property type="match status" value="1"/>
</dbReference>
<evidence type="ECO:0000313" key="14">
    <source>
        <dbReference type="EMBL" id="OCX20797.1"/>
    </source>
</evidence>
<feature type="domain" description="Histidine kinase" evidence="12">
    <location>
        <begin position="126"/>
        <end position="338"/>
    </location>
</feature>
<dbReference type="InterPro" id="IPR036097">
    <property type="entry name" value="HisK_dim/P_sf"/>
</dbReference>
<dbReference type="InterPro" id="IPR004358">
    <property type="entry name" value="Sig_transdc_His_kin-like_C"/>
</dbReference>
<dbReference type="GO" id="GO:0005886">
    <property type="term" value="C:plasma membrane"/>
    <property type="evidence" value="ECO:0007669"/>
    <property type="project" value="TreeGrafter"/>
</dbReference>
<dbReference type="InterPro" id="IPR036890">
    <property type="entry name" value="HATPase_C_sf"/>
</dbReference>
<keyword evidence="15" id="KW-1185">Reference proteome</keyword>
<evidence type="ECO:0000259" key="13">
    <source>
        <dbReference type="PROSITE" id="PS50885"/>
    </source>
</evidence>
<evidence type="ECO:0000256" key="9">
    <source>
        <dbReference type="ARBA" id="ARBA00023012"/>
    </source>
</evidence>
<evidence type="ECO:0000256" key="3">
    <source>
        <dbReference type="ARBA" id="ARBA00012438"/>
    </source>
</evidence>
<comment type="catalytic activity">
    <reaction evidence="1">
        <text>ATP + protein L-histidine = ADP + protein N-phospho-L-histidine.</text>
        <dbReference type="EC" id="2.7.13.3"/>
    </reaction>
</comment>
<evidence type="ECO:0000256" key="1">
    <source>
        <dbReference type="ARBA" id="ARBA00000085"/>
    </source>
</evidence>
<dbReference type="CDD" id="cd00075">
    <property type="entry name" value="HATPase"/>
    <property type="match status" value="1"/>
</dbReference>
<dbReference type="Pfam" id="PF02518">
    <property type="entry name" value="HATPase_c"/>
    <property type="match status" value="1"/>
</dbReference>
<dbReference type="SMART" id="SM00388">
    <property type="entry name" value="HisKA"/>
    <property type="match status" value="1"/>
</dbReference>
<dbReference type="SUPFAM" id="SSF55874">
    <property type="entry name" value="ATPase domain of HSP90 chaperone/DNA topoisomerase II/histidine kinase"/>
    <property type="match status" value="1"/>
</dbReference>
<dbReference type="InterPro" id="IPR003661">
    <property type="entry name" value="HisK_dim/P_dom"/>
</dbReference>
<keyword evidence="5" id="KW-0808">Transferase</keyword>
<dbReference type="Gene3D" id="1.10.287.130">
    <property type="match status" value="1"/>
</dbReference>
<dbReference type="SMART" id="SM00387">
    <property type="entry name" value="HATPase_c"/>
    <property type="match status" value="1"/>
</dbReference>
<accession>A0A1C2E1B2</accession>
<dbReference type="EC" id="2.7.13.3" evidence="3"/>
<dbReference type="PANTHER" id="PTHR45436">
    <property type="entry name" value="SENSOR HISTIDINE KINASE YKOH"/>
    <property type="match status" value="1"/>
</dbReference>
<evidence type="ECO:0000256" key="4">
    <source>
        <dbReference type="ARBA" id="ARBA00022553"/>
    </source>
</evidence>
<dbReference type="SMART" id="SM00304">
    <property type="entry name" value="HAMP"/>
    <property type="match status" value="1"/>
</dbReference>
<keyword evidence="7 14" id="KW-0418">Kinase</keyword>
<keyword evidence="4" id="KW-0597">Phosphoprotein</keyword>
<feature type="transmembrane region" description="Helical" evidence="11">
    <location>
        <begin position="38"/>
        <end position="61"/>
    </location>
</feature>
<gene>
    <name evidence="14" type="ORF">QV13_08090</name>
</gene>
<evidence type="ECO:0000313" key="15">
    <source>
        <dbReference type="Proteomes" id="UP000094412"/>
    </source>
</evidence>
<evidence type="ECO:0000256" key="5">
    <source>
        <dbReference type="ARBA" id="ARBA00022679"/>
    </source>
</evidence>
<dbReference type="STRING" id="1566387.QV13_08090"/>
<dbReference type="CDD" id="cd06225">
    <property type="entry name" value="HAMP"/>
    <property type="match status" value="1"/>
</dbReference>
<evidence type="ECO:0000256" key="8">
    <source>
        <dbReference type="ARBA" id="ARBA00022989"/>
    </source>
</evidence>
<dbReference type="OrthoDB" id="9809766at2"/>
<dbReference type="Proteomes" id="UP000094412">
    <property type="component" value="Unassembled WGS sequence"/>
</dbReference>
<evidence type="ECO:0000256" key="2">
    <source>
        <dbReference type="ARBA" id="ARBA00004370"/>
    </source>
</evidence>
<evidence type="ECO:0000256" key="11">
    <source>
        <dbReference type="SAM" id="Phobius"/>
    </source>
</evidence>
<dbReference type="Pfam" id="PF00672">
    <property type="entry name" value="HAMP"/>
    <property type="match status" value="1"/>
</dbReference>
<evidence type="ECO:0000259" key="12">
    <source>
        <dbReference type="PROSITE" id="PS50109"/>
    </source>
</evidence>
<dbReference type="CDD" id="cd00082">
    <property type="entry name" value="HisKA"/>
    <property type="match status" value="1"/>
</dbReference>
<dbReference type="InterPro" id="IPR003594">
    <property type="entry name" value="HATPase_dom"/>
</dbReference>
<dbReference type="GO" id="GO:0000155">
    <property type="term" value="F:phosphorelay sensor kinase activity"/>
    <property type="evidence" value="ECO:0007669"/>
    <property type="project" value="InterPro"/>
</dbReference>
<evidence type="ECO:0000256" key="7">
    <source>
        <dbReference type="ARBA" id="ARBA00022777"/>
    </source>
</evidence>
<protein>
    <recommendedName>
        <fullName evidence="3">histidine kinase</fullName>
        <ecNumber evidence="3">2.7.13.3</ecNumber>
    </recommendedName>
</protein>
<feature type="transmembrane region" description="Helical" evidence="11">
    <location>
        <begin position="6"/>
        <end position="26"/>
    </location>
</feature>
<proteinExistence type="predicted"/>
<evidence type="ECO:0000256" key="10">
    <source>
        <dbReference type="ARBA" id="ARBA00023136"/>
    </source>
</evidence>
<dbReference type="InterPro" id="IPR005467">
    <property type="entry name" value="His_kinase_dom"/>
</dbReference>
<dbReference type="SUPFAM" id="SSF47384">
    <property type="entry name" value="Homodimeric domain of signal transducing histidine kinase"/>
    <property type="match status" value="1"/>
</dbReference>